<dbReference type="EMBL" id="CAJNOO010000317">
    <property type="protein sequence ID" value="CAF0903126.1"/>
    <property type="molecule type" value="Genomic_DNA"/>
</dbReference>
<dbReference type="Proteomes" id="UP000663823">
    <property type="component" value="Unassembled WGS sequence"/>
</dbReference>
<evidence type="ECO:0000313" key="3">
    <source>
        <dbReference type="Proteomes" id="UP000663882"/>
    </source>
</evidence>
<gene>
    <name evidence="2" type="ORF">OTI717_LOCUS33527</name>
    <name evidence="1" type="ORF">RFH988_LOCUS9092</name>
</gene>
<dbReference type="AlphaFoldDB" id="A0A813ZTQ2"/>
<name>A0A813ZTQ2_9BILA</name>
<evidence type="ECO:0000313" key="1">
    <source>
        <dbReference type="EMBL" id="CAF0903126.1"/>
    </source>
</evidence>
<dbReference type="Proteomes" id="UP000663882">
    <property type="component" value="Unassembled WGS sequence"/>
</dbReference>
<proteinExistence type="predicted"/>
<accession>A0A813ZTQ2</accession>
<sequence>MPSFQDNNLPQNANQDYVTVEDIKFSSTVVSHVPTVTANNGINVDLPQTPLTIDIAARLPQLNATTASQGQ</sequence>
<reference evidence="1" key="1">
    <citation type="submission" date="2021-02" db="EMBL/GenBank/DDBJ databases">
        <authorList>
            <person name="Nowell W R."/>
        </authorList>
    </citation>
    <scope>NUCLEOTIDE SEQUENCE</scope>
</reference>
<protein>
    <submittedName>
        <fullName evidence="1">Uncharacterized protein</fullName>
    </submittedName>
</protein>
<organism evidence="1 3">
    <name type="scientific">Rotaria sordida</name>
    <dbReference type="NCBI Taxonomy" id="392033"/>
    <lineage>
        <taxon>Eukaryota</taxon>
        <taxon>Metazoa</taxon>
        <taxon>Spiralia</taxon>
        <taxon>Gnathifera</taxon>
        <taxon>Rotifera</taxon>
        <taxon>Eurotatoria</taxon>
        <taxon>Bdelloidea</taxon>
        <taxon>Philodinida</taxon>
        <taxon>Philodinidae</taxon>
        <taxon>Rotaria</taxon>
    </lineage>
</organism>
<comment type="caution">
    <text evidence="1">The sequence shown here is derived from an EMBL/GenBank/DDBJ whole genome shotgun (WGS) entry which is preliminary data.</text>
</comment>
<dbReference type="EMBL" id="CAJOAX010011131">
    <property type="protein sequence ID" value="CAF4087798.1"/>
    <property type="molecule type" value="Genomic_DNA"/>
</dbReference>
<evidence type="ECO:0000313" key="2">
    <source>
        <dbReference type="EMBL" id="CAF4087798.1"/>
    </source>
</evidence>